<feature type="domain" description="Fibronectin type-III" evidence="3">
    <location>
        <begin position="515"/>
        <end position="604"/>
    </location>
</feature>
<dbReference type="EMBL" id="FRYK01000002">
    <property type="protein sequence ID" value="SHO72919.1"/>
    <property type="molecule type" value="Genomic_DNA"/>
</dbReference>
<organism evidence="4 5">
    <name type="scientific">Flavobacterium cucumis</name>
    <dbReference type="NCBI Taxonomy" id="416016"/>
    <lineage>
        <taxon>Bacteria</taxon>
        <taxon>Pseudomonadati</taxon>
        <taxon>Bacteroidota</taxon>
        <taxon>Flavobacteriia</taxon>
        <taxon>Flavobacteriales</taxon>
        <taxon>Flavobacteriaceae</taxon>
        <taxon>Flavobacterium</taxon>
    </lineage>
</organism>
<dbReference type="CDD" id="cd00063">
    <property type="entry name" value="FN3"/>
    <property type="match status" value="1"/>
</dbReference>
<proteinExistence type="predicted"/>
<evidence type="ECO:0000256" key="1">
    <source>
        <dbReference type="ARBA" id="ARBA00022729"/>
    </source>
</evidence>
<dbReference type="InterPro" id="IPR013783">
    <property type="entry name" value="Ig-like_fold"/>
</dbReference>
<dbReference type="InterPro" id="IPR026444">
    <property type="entry name" value="Secre_tail"/>
</dbReference>
<dbReference type="SMART" id="SM00060">
    <property type="entry name" value="FN3"/>
    <property type="match status" value="1"/>
</dbReference>
<evidence type="ECO:0000313" key="4">
    <source>
        <dbReference type="EMBL" id="SHO72919.1"/>
    </source>
</evidence>
<dbReference type="Pfam" id="PF18962">
    <property type="entry name" value="Por_Secre_tail"/>
    <property type="match status" value="1"/>
</dbReference>
<protein>
    <submittedName>
        <fullName evidence="4">Por secretion system C-terminal sorting domain-containing protein</fullName>
    </submittedName>
</protein>
<accession>A0A1M7ZVK6</accession>
<dbReference type="InterPro" id="IPR036116">
    <property type="entry name" value="FN3_sf"/>
</dbReference>
<gene>
    <name evidence="4" type="ORF">SAMN05443547_1265</name>
</gene>
<evidence type="ECO:0000259" key="3">
    <source>
        <dbReference type="PROSITE" id="PS50853"/>
    </source>
</evidence>
<keyword evidence="1 2" id="KW-0732">Signal</keyword>
<keyword evidence="5" id="KW-1185">Reference proteome</keyword>
<feature type="signal peptide" evidence="2">
    <location>
        <begin position="1"/>
        <end position="19"/>
    </location>
</feature>
<evidence type="ECO:0000313" key="5">
    <source>
        <dbReference type="Proteomes" id="UP000184611"/>
    </source>
</evidence>
<dbReference type="SUPFAM" id="SSF49265">
    <property type="entry name" value="Fibronectin type III"/>
    <property type="match status" value="1"/>
</dbReference>
<name>A0A1M7ZVK6_9FLAO</name>
<dbReference type="RefSeq" id="WP_073582591.1">
    <property type="nucleotide sequence ID" value="NZ_CBCSEA010000004.1"/>
</dbReference>
<dbReference type="Gene3D" id="2.60.40.10">
    <property type="entry name" value="Immunoglobulins"/>
    <property type="match status" value="1"/>
</dbReference>
<dbReference type="STRING" id="416016.SAMN05443547_1265"/>
<dbReference type="Proteomes" id="UP000184611">
    <property type="component" value="Unassembled WGS sequence"/>
</dbReference>
<feature type="chain" id="PRO_5013156159" evidence="2">
    <location>
        <begin position="20"/>
        <end position="1305"/>
    </location>
</feature>
<dbReference type="Pfam" id="PF00041">
    <property type="entry name" value="fn3"/>
    <property type="match status" value="1"/>
</dbReference>
<reference evidence="5" key="1">
    <citation type="submission" date="2016-12" db="EMBL/GenBank/DDBJ databases">
        <authorList>
            <person name="Varghese N."/>
            <person name="Submissions S."/>
        </authorList>
    </citation>
    <scope>NUCLEOTIDE SEQUENCE [LARGE SCALE GENOMIC DNA]</scope>
    <source>
        <strain evidence="5">DSM 18830</strain>
    </source>
</reference>
<dbReference type="NCBIfam" id="TIGR04183">
    <property type="entry name" value="Por_Secre_tail"/>
    <property type="match status" value="1"/>
</dbReference>
<evidence type="ECO:0000256" key="2">
    <source>
        <dbReference type="SAM" id="SignalP"/>
    </source>
</evidence>
<dbReference type="InterPro" id="IPR003961">
    <property type="entry name" value="FN3_dom"/>
</dbReference>
<dbReference type="PROSITE" id="PS50853">
    <property type="entry name" value="FN3"/>
    <property type="match status" value="1"/>
</dbReference>
<sequence>MKKITLFLFALFSCWQINAQVSSYSFSETTETYAQITGTTSTATGDDGTQTNIPIGFTFNFGGTDYTAFGITTNGIIRLGTNTTNTTISSGWTNELSNTSTNRPLIAPFWDDNNMSGGEIRYSVTGTAPNQVLTINWHNSKIGSTGSTLGSTVSTLLRLYETTNVIEIVYSSPFTTTNSVTASVGLNDTSSFLSVTPAATSTFSNSTANNLIGATEMANLAGKKLIFTPPPPCSGIPVGGTVSPANQTLLSGQVPATLSITGQTTGASNLAFQWEESTNGTDWVNSTGGTGATTLAYTPPTFSGTMIMYRLRITCTASAESSVSTVATVSPCGALPVPALEILDTFLPTCWQEADNGDLTAGPATFLSGAWVADGFGNQGTNGAARILIDGASDNDWIITPLYAIPSTGFELKYDAAATQSGLTTNPTTPWEADDFVEVLVSTGFTNWTVLYTYNAANANIPLNTGTPNVINLDAYAGQNIRFAFRAVEGVDNGSASIDFSIDNIQIRETPPCVEPTLLTAINPTSSSIDLSWTPGGTELDWEYVVQPQGTGVPTGSGNAIDTNMFTESGLQVNTAYEVYVRSFCDVTEQSPWVGPVNFRTLCETVTDFTQNFDTVTTPAMPDCWSKVSATGSSYTQTGSPNSGPNTLYLYSSSGTSLAVVSMTPVSNLGSGTHRLRFNMRGNFSTGGVVEFGYLTDPTDATSFTLISSVAAASTTYQQYAITPVAGTYSNYPAFRHTGVPANSVLIDDVVWEQIPLLPVCSTISSPADDAVDVAITANISWDANIDAIGYRLKIGTTSGGSEVLVETDLGNVLTYNPPVDFNYSTVYYVTLTPYSANGSASGCLETTFTTRAMPPVGSVCSDPIVINAATLPFTTTDNTNLYGDDYENGSSPCTAYYMSGDDVVYAITPVSDISVDIMLSDLGGTWSGIHVLDGCPDETTPPNCVAFEGDSGSADRDLQDVLLTGGVTYYIVISTWATPQSVSYTLTITENTCVNPTATFSTTSNCPTTTFNAIANISDLGSATSLTVTDNQGSLPQNVTAVGNVSFGPYALGTNVVLTVTNDQDSSCNILSSNLTILACPPANDDCVNAQVLTPGGVFGVNDIVGTNLGALASNGETAPDCAQYVGGDVWYSAVVPASGNLTFELNTDSGGITDGAGAVYSGSCGALVLIDCDDSSSSDPNDQPLISVTGRTPGEVLYFRVWEYGNNVFGTFLVSAYDASLSSDSFDNNNFLAYPNPVKDVFNLSYSSEISSVKVINLLGQEVLTRTVNATSTQIDMSQLSAGTYIVNATVGDTVKIIKIVKQ</sequence>